<dbReference type="EC" id="3.2.1.17" evidence="7"/>
<dbReference type="Proteomes" id="UP001142648">
    <property type="component" value="Unassembled WGS sequence"/>
</dbReference>
<dbReference type="PANTHER" id="PTHR38107">
    <property type="match status" value="1"/>
</dbReference>
<dbReference type="HAMAP" id="MF_04110">
    <property type="entry name" value="ENDOLYSIN_T4"/>
    <property type="match status" value="1"/>
</dbReference>
<dbReference type="InterPro" id="IPR023347">
    <property type="entry name" value="Lysozyme_dom_sf"/>
</dbReference>
<organism evidence="8 9">
    <name type="scientific">Tsuneonella litorea</name>
    <dbReference type="NCBI Taxonomy" id="2976475"/>
    <lineage>
        <taxon>Bacteria</taxon>
        <taxon>Pseudomonadati</taxon>
        <taxon>Pseudomonadota</taxon>
        <taxon>Alphaproteobacteria</taxon>
        <taxon>Sphingomonadales</taxon>
        <taxon>Erythrobacteraceae</taxon>
        <taxon>Tsuneonella</taxon>
    </lineage>
</organism>
<sequence>MHRKPIFDAVRRLLGRGFTRADIALLDAAIDAATEDRDAAVVPCARASERDHPRRCVSAAGIALIQQFEGFARLRSDGLVEAYPDPGSGGAPWTIGWGATGPDIGPDTVWTRSQCEARLVADLARHAAAVSKAIGDAPTSQPQFDALVSFHYNTGAIARATLTRRHVAGDFAGARREFGRWTRAGGRVLKGLVRRREAEARRYAQES</sequence>
<gene>
    <name evidence="8" type="ORF">N0B51_14200</name>
</gene>
<evidence type="ECO:0000256" key="6">
    <source>
        <dbReference type="ARBA" id="ARBA00023295"/>
    </source>
</evidence>
<dbReference type="AlphaFoldDB" id="A0A9X3A941"/>
<proteinExistence type="inferred from homology"/>
<evidence type="ECO:0000256" key="7">
    <source>
        <dbReference type="RuleBase" id="RU003788"/>
    </source>
</evidence>
<keyword evidence="2 7" id="KW-0929">Antimicrobial</keyword>
<keyword evidence="6 7" id="KW-0326">Glycosidase</keyword>
<dbReference type="RefSeq" id="WP_259963246.1">
    <property type="nucleotide sequence ID" value="NZ_JAOAMV010000009.1"/>
</dbReference>
<dbReference type="GO" id="GO:0003796">
    <property type="term" value="F:lysozyme activity"/>
    <property type="evidence" value="ECO:0007669"/>
    <property type="project" value="UniProtKB-EC"/>
</dbReference>
<dbReference type="InterPro" id="IPR023346">
    <property type="entry name" value="Lysozyme-like_dom_sf"/>
</dbReference>
<evidence type="ECO:0000313" key="8">
    <source>
        <dbReference type="EMBL" id="MCT2560131.1"/>
    </source>
</evidence>
<dbReference type="CDD" id="cd00737">
    <property type="entry name" value="lyz_endolysin_autolysin"/>
    <property type="match status" value="1"/>
</dbReference>
<evidence type="ECO:0000256" key="4">
    <source>
        <dbReference type="ARBA" id="ARBA00022801"/>
    </source>
</evidence>
<evidence type="ECO:0000256" key="2">
    <source>
        <dbReference type="ARBA" id="ARBA00022529"/>
    </source>
</evidence>
<accession>A0A9X3A941</accession>
<keyword evidence="3 7" id="KW-0081">Bacteriolytic enzyme</keyword>
<evidence type="ECO:0000256" key="5">
    <source>
        <dbReference type="ARBA" id="ARBA00023200"/>
    </source>
</evidence>
<evidence type="ECO:0000256" key="1">
    <source>
        <dbReference type="ARBA" id="ARBA00000632"/>
    </source>
</evidence>
<evidence type="ECO:0000256" key="3">
    <source>
        <dbReference type="ARBA" id="ARBA00022638"/>
    </source>
</evidence>
<dbReference type="GO" id="GO:0042742">
    <property type="term" value="P:defense response to bacterium"/>
    <property type="evidence" value="ECO:0007669"/>
    <property type="project" value="UniProtKB-KW"/>
</dbReference>
<dbReference type="EMBL" id="JAOAMV010000009">
    <property type="protein sequence ID" value="MCT2560131.1"/>
    <property type="molecule type" value="Genomic_DNA"/>
</dbReference>
<dbReference type="SUPFAM" id="SSF53955">
    <property type="entry name" value="Lysozyme-like"/>
    <property type="match status" value="1"/>
</dbReference>
<dbReference type="InterPro" id="IPR034690">
    <property type="entry name" value="Endolysin_T4_type"/>
</dbReference>
<protein>
    <recommendedName>
        <fullName evidence="7">Lysozyme</fullName>
        <ecNumber evidence="7">3.2.1.17</ecNumber>
    </recommendedName>
</protein>
<dbReference type="GO" id="GO:0009253">
    <property type="term" value="P:peptidoglycan catabolic process"/>
    <property type="evidence" value="ECO:0007669"/>
    <property type="project" value="InterPro"/>
</dbReference>
<dbReference type="Gene3D" id="1.10.530.40">
    <property type="match status" value="1"/>
</dbReference>
<keyword evidence="5" id="KW-1035">Host cytoplasm</keyword>
<dbReference type="PANTHER" id="PTHR38107:SF3">
    <property type="entry name" value="LYSOZYME RRRD-RELATED"/>
    <property type="match status" value="1"/>
</dbReference>
<dbReference type="GO" id="GO:0031640">
    <property type="term" value="P:killing of cells of another organism"/>
    <property type="evidence" value="ECO:0007669"/>
    <property type="project" value="UniProtKB-KW"/>
</dbReference>
<comment type="catalytic activity">
    <reaction evidence="1 7">
        <text>Hydrolysis of (1-&gt;4)-beta-linkages between N-acetylmuramic acid and N-acetyl-D-glucosamine residues in a peptidoglycan and between N-acetyl-D-glucosamine residues in chitodextrins.</text>
        <dbReference type="EC" id="3.2.1.17"/>
    </reaction>
</comment>
<dbReference type="InterPro" id="IPR033907">
    <property type="entry name" value="Endolysin_autolysin"/>
</dbReference>
<dbReference type="InterPro" id="IPR051018">
    <property type="entry name" value="Bacteriophage_GH24"/>
</dbReference>
<keyword evidence="9" id="KW-1185">Reference proteome</keyword>
<dbReference type="GO" id="GO:0016998">
    <property type="term" value="P:cell wall macromolecule catabolic process"/>
    <property type="evidence" value="ECO:0007669"/>
    <property type="project" value="InterPro"/>
</dbReference>
<dbReference type="Pfam" id="PF00959">
    <property type="entry name" value="Phage_lysozyme"/>
    <property type="match status" value="1"/>
</dbReference>
<dbReference type="InterPro" id="IPR002196">
    <property type="entry name" value="Glyco_hydro_24"/>
</dbReference>
<reference evidence="8" key="1">
    <citation type="submission" date="2022-09" db="EMBL/GenBank/DDBJ databases">
        <title>The genome sequence of Tsuneonella sp. YG55.</title>
        <authorList>
            <person name="Liu Y."/>
        </authorList>
    </citation>
    <scope>NUCLEOTIDE SEQUENCE</scope>
    <source>
        <strain evidence="8">YG55</strain>
    </source>
</reference>
<comment type="similarity">
    <text evidence="7">Belongs to the glycosyl hydrolase 24 family.</text>
</comment>
<keyword evidence="4 7" id="KW-0378">Hydrolase</keyword>
<evidence type="ECO:0000313" key="9">
    <source>
        <dbReference type="Proteomes" id="UP001142648"/>
    </source>
</evidence>
<name>A0A9X3A941_9SPHN</name>
<comment type="caution">
    <text evidence="8">The sequence shown here is derived from an EMBL/GenBank/DDBJ whole genome shotgun (WGS) entry which is preliminary data.</text>
</comment>